<name>A0ABW6V277_MICFU</name>
<protein>
    <recommendedName>
        <fullName evidence="3">Tetratricopeptide repeat protein</fullName>
    </recommendedName>
</protein>
<gene>
    <name evidence="1" type="ORF">ACFY05_11205</name>
</gene>
<dbReference type="EMBL" id="JBIAXI010000006">
    <property type="protein sequence ID" value="MFF4773414.1"/>
    <property type="molecule type" value="Genomic_DNA"/>
</dbReference>
<reference evidence="1 2" key="1">
    <citation type="submission" date="2024-10" db="EMBL/GenBank/DDBJ databases">
        <title>The Natural Products Discovery Center: Release of the First 8490 Sequenced Strains for Exploring Actinobacteria Biosynthetic Diversity.</title>
        <authorList>
            <person name="Kalkreuter E."/>
            <person name="Kautsar S.A."/>
            <person name="Yang D."/>
            <person name="Bader C.D."/>
            <person name="Teijaro C.N."/>
            <person name="Fluegel L."/>
            <person name="Davis C.M."/>
            <person name="Simpson J.R."/>
            <person name="Lauterbach L."/>
            <person name="Steele A.D."/>
            <person name="Gui C."/>
            <person name="Meng S."/>
            <person name="Li G."/>
            <person name="Viehrig K."/>
            <person name="Ye F."/>
            <person name="Su P."/>
            <person name="Kiefer A.F."/>
            <person name="Nichols A."/>
            <person name="Cepeda A.J."/>
            <person name="Yan W."/>
            <person name="Fan B."/>
            <person name="Jiang Y."/>
            <person name="Adhikari A."/>
            <person name="Zheng C.-J."/>
            <person name="Schuster L."/>
            <person name="Cowan T.M."/>
            <person name="Smanski M.J."/>
            <person name="Chevrette M.G."/>
            <person name="De Carvalho L.P.S."/>
            <person name="Shen B."/>
        </authorList>
    </citation>
    <scope>NUCLEOTIDE SEQUENCE [LARGE SCALE GENOMIC DNA]</scope>
    <source>
        <strain evidence="1 2">NPDC001281</strain>
    </source>
</reference>
<evidence type="ECO:0000313" key="1">
    <source>
        <dbReference type="EMBL" id="MFF4773414.1"/>
    </source>
</evidence>
<dbReference type="Proteomes" id="UP001602119">
    <property type="component" value="Unassembled WGS sequence"/>
</dbReference>
<sequence length="99" mass="11086">MSAAIRRRRTVRRHKQPDVLAELHAAADRSVRHPAFRRRPGWPAGHNALAFAFALAGDHAAAKEQFTAVGDLVTDWPWCYLGDESTAFAEMRKVSLKYG</sequence>
<comment type="caution">
    <text evidence="1">The sequence shown here is derived from an EMBL/GenBank/DDBJ whole genome shotgun (WGS) entry which is preliminary data.</text>
</comment>
<dbReference type="RefSeq" id="WP_387341797.1">
    <property type="nucleotide sequence ID" value="NZ_JBIAXI010000006.1"/>
</dbReference>
<accession>A0ABW6V277</accession>
<evidence type="ECO:0008006" key="3">
    <source>
        <dbReference type="Google" id="ProtNLM"/>
    </source>
</evidence>
<evidence type="ECO:0000313" key="2">
    <source>
        <dbReference type="Proteomes" id="UP001602119"/>
    </source>
</evidence>
<keyword evidence="2" id="KW-1185">Reference proteome</keyword>
<proteinExistence type="predicted"/>
<organism evidence="1 2">
    <name type="scientific">Microtetraspora fusca</name>
    <dbReference type="NCBI Taxonomy" id="1997"/>
    <lineage>
        <taxon>Bacteria</taxon>
        <taxon>Bacillati</taxon>
        <taxon>Actinomycetota</taxon>
        <taxon>Actinomycetes</taxon>
        <taxon>Streptosporangiales</taxon>
        <taxon>Streptosporangiaceae</taxon>
        <taxon>Microtetraspora</taxon>
    </lineage>
</organism>